<feature type="signal peptide" evidence="2">
    <location>
        <begin position="1"/>
        <end position="19"/>
    </location>
</feature>
<gene>
    <name evidence="3" type="ORF">LMG3441_01751</name>
</gene>
<dbReference type="Proteomes" id="UP000494269">
    <property type="component" value="Unassembled WGS sequence"/>
</dbReference>
<name>A0A6S6ZP51_9BURK</name>
<evidence type="ECO:0008006" key="5">
    <source>
        <dbReference type="Google" id="ProtNLM"/>
    </source>
</evidence>
<accession>A0A6S6ZP51</accession>
<dbReference type="Pfam" id="PF11319">
    <property type="entry name" value="VasI"/>
    <property type="match status" value="1"/>
</dbReference>
<evidence type="ECO:0000256" key="1">
    <source>
        <dbReference type="SAM" id="MobiDB-lite"/>
    </source>
</evidence>
<keyword evidence="4" id="KW-1185">Reference proteome</keyword>
<feature type="chain" id="PRO_5028905610" description="Type VI secretion system-associated protein TagO" evidence="2">
    <location>
        <begin position="20"/>
        <end position="254"/>
    </location>
</feature>
<keyword evidence="2" id="KW-0732">Signal</keyword>
<dbReference type="EMBL" id="CADIJQ010000001">
    <property type="protein sequence ID" value="CAB3683969.1"/>
    <property type="molecule type" value="Genomic_DNA"/>
</dbReference>
<evidence type="ECO:0000313" key="3">
    <source>
        <dbReference type="EMBL" id="CAB3683969.1"/>
    </source>
</evidence>
<protein>
    <recommendedName>
        <fullName evidence="5">Type VI secretion system-associated protein TagO</fullName>
    </recommendedName>
</protein>
<feature type="region of interest" description="Disordered" evidence="1">
    <location>
        <begin position="51"/>
        <end position="96"/>
    </location>
</feature>
<dbReference type="InterPro" id="IPR017738">
    <property type="entry name" value="T6SS-assoc_VCA0118"/>
</dbReference>
<evidence type="ECO:0000256" key="2">
    <source>
        <dbReference type="SAM" id="SignalP"/>
    </source>
</evidence>
<reference evidence="3 4" key="1">
    <citation type="submission" date="2020-04" db="EMBL/GenBank/DDBJ databases">
        <authorList>
            <person name="De Canck E."/>
        </authorList>
    </citation>
    <scope>NUCLEOTIDE SEQUENCE [LARGE SCALE GENOMIC DNA]</scope>
    <source>
        <strain evidence="3 4">LMG 3441</strain>
    </source>
</reference>
<evidence type="ECO:0000313" key="4">
    <source>
        <dbReference type="Proteomes" id="UP000494269"/>
    </source>
</evidence>
<dbReference type="AlphaFoldDB" id="A0A6S6ZP51"/>
<dbReference type="RefSeq" id="WP_175169414.1">
    <property type="nucleotide sequence ID" value="NZ_CADIJQ010000001.1"/>
</dbReference>
<sequence>MKRFTLLPLLLLAPLASHAVSVSGPDAAACTQIISAIERLACFDALAGTPPRPVERPARTVSIDPAPMSPPSLLPDEPAPALDIAPPVAAEQPPPFLPAPTLASDLVRMNEAARQAGDTAFLLSHTQDEHAGQHRVMISAPAQAAGPPTYLAISCLSNISRLQLVAEQPFERNQISIRLHIDERPLSAARRWRVLDEGNVVDAGRGLVAIEQLRPFVAGAQLRVESDYAPLNGLTFNATGLQALLSRQREACHW</sequence>
<organism evidence="3 4">
    <name type="scientific">Achromobacter kerstersii</name>
    <dbReference type="NCBI Taxonomy" id="1353890"/>
    <lineage>
        <taxon>Bacteria</taxon>
        <taxon>Pseudomonadati</taxon>
        <taxon>Pseudomonadota</taxon>
        <taxon>Betaproteobacteria</taxon>
        <taxon>Burkholderiales</taxon>
        <taxon>Alcaligenaceae</taxon>
        <taxon>Achromobacter</taxon>
    </lineage>
</organism>
<proteinExistence type="predicted"/>